<comment type="similarity">
    <text evidence="2 7">Belongs to the plant cysteine rich small secretory peptide family. Epidermal patterning factor subfamily.</text>
</comment>
<keyword evidence="3 7" id="KW-0217">Developmental protein</keyword>
<dbReference type="Proteomes" id="UP000436088">
    <property type="component" value="Unassembled WGS sequence"/>
</dbReference>
<evidence type="ECO:0000256" key="2">
    <source>
        <dbReference type="ARBA" id="ARBA00008127"/>
    </source>
</evidence>
<dbReference type="GO" id="GO:0005576">
    <property type="term" value="C:extracellular region"/>
    <property type="evidence" value="ECO:0007669"/>
    <property type="project" value="UniProtKB-SubCell"/>
</dbReference>
<name>A0A6A3CE48_HIBSY</name>
<dbReference type="PANTHER" id="PTHR33109">
    <property type="entry name" value="EPIDERMAL PATTERNING FACTOR-LIKE PROTEIN 4"/>
    <property type="match status" value="1"/>
</dbReference>
<comment type="caution">
    <text evidence="9">The sequence shown here is derived from an EMBL/GenBank/DDBJ whole genome shotgun (WGS) entry which is preliminary data.</text>
</comment>
<proteinExistence type="inferred from homology"/>
<accession>A0A6A3CE48</accession>
<comment type="subcellular location">
    <subcellularLocation>
        <location evidence="1 7">Secreted</location>
    </subcellularLocation>
</comment>
<evidence type="ECO:0000313" key="10">
    <source>
        <dbReference type="Proteomes" id="UP000436088"/>
    </source>
</evidence>
<evidence type="ECO:0000256" key="8">
    <source>
        <dbReference type="SAM" id="MobiDB-lite"/>
    </source>
</evidence>
<evidence type="ECO:0000256" key="4">
    <source>
        <dbReference type="ARBA" id="ARBA00022525"/>
    </source>
</evidence>
<evidence type="ECO:0000256" key="7">
    <source>
        <dbReference type="RuleBase" id="RU367102"/>
    </source>
</evidence>
<feature type="region of interest" description="Disordered" evidence="8">
    <location>
        <begin position="141"/>
        <end position="169"/>
    </location>
</feature>
<keyword evidence="6" id="KW-1015">Disulfide bond</keyword>
<keyword evidence="4 7" id="KW-0964">Secreted</keyword>
<dbReference type="EMBL" id="VEPZ02000321">
    <property type="protein sequence ID" value="KAE8726977.1"/>
    <property type="molecule type" value="Genomic_DNA"/>
</dbReference>
<organism evidence="9 10">
    <name type="scientific">Hibiscus syriacus</name>
    <name type="common">Rose of Sharon</name>
    <dbReference type="NCBI Taxonomy" id="106335"/>
    <lineage>
        <taxon>Eukaryota</taxon>
        <taxon>Viridiplantae</taxon>
        <taxon>Streptophyta</taxon>
        <taxon>Embryophyta</taxon>
        <taxon>Tracheophyta</taxon>
        <taxon>Spermatophyta</taxon>
        <taxon>Magnoliopsida</taxon>
        <taxon>eudicotyledons</taxon>
        <taxon>Gunneridae</taxon>
        <taxon>Pentapetalae</taxon>
        <taxon>rosids</taxon>
        <taxon>malvids</taxon>
        <taxon>Malvales</taxon>
        <taxon>Malvaceae</taxon>
        <taxon>Malvoideae</taxon>
        <taxon>Hibiscus</taxon>
    </lineage>
</organism>
<sequence>MLVLGNEKEEILTLLEMRVIRLEKSKEEAKETQGVVESRLDKMKSIDDSPEVILGREQIDAQRLSEAIVVAEKLIDLVGDKPTSIVLSRPMPGIVAIVGISREKSPYYHRQGSSQAIIKSSKTLYDCNVNVATASKKTKPRKGLGLIVSPNTAKPRERQGATTDVKTTKPEKRPGVIVDVNAVRPESGVKAVKNRKRPGAIAKDKTVKPMVENEQVAYSMPRWRCPWAKKVLERREVNELSKALKTTESIREFGVKKSKTSKAKVKVEGSGEGIRDEDATPKVRVEQTKGLQIKITKVLQDYPMGGESSKVMDEPKIELSREDDEPKIEEALRLGSIIFVSAKLSGNQVQEGLSVSEEFTEQVRVENIASETIIREGLNEKPRQGVRKWGSQQAKALRSVQGDLVLIGQILAVEQNRSRPLIERVAPLVFALPHHSPTLVAWSLGKACLVTKKNHKCQEASKVFAYWLASAALQPDINKVCSFSSNMAETKPWFLLFAKAAVGICSQETAQKNAVDIPVRPLSLTRRLLSGPGSSPPRCISKCGDCTPCKPVHVSVPPGTPVTAEYYPEAWRCKCGNKLYMP</sequence>
<evidence type="ECO:0000313" key="9">
    <source>
        <dbReference type="EMBL" id="KAE8726977.1"/>
    </source>
</evidence>
<evidence type="ECO:0000256" key="1">
    <source>
        <dbReference type="ARBA" id="ARBA00004613"/>
    </source>
</evidence>
<evidence type="ECO:0000256" key="5">
    <source>
        <dbReference type="ARBA" id="ARBA00022729"/>
    </source>
</evidence>
<keyword evidence="5" id="KW-0732">Signal</keyword>
<dbReference type="Pfam" id="PF17181">
    <property type="entry name" value="EPF"/>
    <property type="match status" value="1"/>
</dbReference>
<gene>
    <name evidence="9" type="ORF">F3Y22_tig00005936pilonHSYRG00035</name>
</gene>
<keyword evidence="10" id="KW-1185">Reference proteome</keyword>
<dbReference type="AlphaFoldDB" id="A0A6A3CE48"/>
<evidence type="ECO:0000256" key="6">
    <source>
        <dbReference type="ARBA" id="ARBA00023157"/>
    </source>
</evidence>
<protein>
    <recommendedName>
        <fullName evidence="7">Epidermal patterning factor-like protein</fullName>
    </recommendedName>
</protein>
<reference evidence="9" key="1">
    <citation type="submission" date="2019-09" db="EMBL/GenBank/DDBJ databases">
        <title>Draft genome information of white flower Hibiscus syriacus.</title>
        <authorList>
            <person name="Kim Y.-M."/>
        </authorList>
    </citation>
    <scope>NUCLEOTIDE SEQUENCE [LARGE SCALE GENOMIC DNA]</scope>
    <source>
        <strain evidence="9">YM2019G1</strain>
    </source>
</reference>
<evidence type="ECO:0000256" key="3">
    <source>
        <dbReference type="ARBA" id="ARBA00022473"/>
    </source>
</evidence>
<comment type="function">
    <text evidence="7">Controls stomatal patterning.</text>
</comment>
<dbReference type="PANTHER" id="PTHR33109:SF4">
    <property type="entry name" value="EPIDERMAL PATTERNING FACTOR-LIKE PROTEIN 6"/>
    <property type="match status" value="1"/>
</dbReference>
<dbReference type="GO" id="GO:0010052">
    <property type="term" value="P:guard cell differentiation"/>
    <property type="evidence" value="ECO:0007669"/>
    <property type="project" value="UniProtKB-UniRule"/>
</dbReference>
<dbReference type="InterPro" id="IPR039455">
    <property type="entry name" value="EPFL"/>
</dbReference>